<organism evidence="5 6">
    <name type="scientific">Pseudocohnilembus persalinus</name>
    <name type="common">Ciliate</name>
    <dbReference type="NCBI Taxonomy" id="266149"/>
    <lineage>
        <taxon>Eukaryota</taxon>
        <taxon>Sar</taxon>
        <taxon>Alveolata</taxon>
        <taxon>Ciliophora</taxon>
        <taxon>Intramacronucleata</taxon>
        <taxon>Oligohymenophorea</taxon>
        <taxon>Scuticociliatia</taxon>
        <taxon>Philasterida</taxon>
        <taxon>Pseudocohnilembidae</taxon>
        <taxon>Pseudocohnilembus</taxon>
    </lineage>
</organism>
<dbReference type="PANTHER" id="PTHR32083">
    <property type="entry name" value="CILIA AND FLAGELLA-ASSOCIATED PROTEIN 58-RELATED"/>
    <property type="match status" value="1"/>
</dbReference>
<evidence type="ECO:0000256" key="2">
    <source>
        <dbReference type="SAM" id="Coils"/>
    </source>
</evidence>
<reference evidence="5 6" key="1">
    <citation type="journal article" date="2015" name="Sci. Rep.">
        <title>Genome of the facultative scuticociliatosis pathogen Pseudocohnilembus persalinus provides insight into its virulence through horizontal gene transfer.</title>
        <authorList>
            <person name="Xiong J."/>
            <person name="Wang G."/>
            <person name="Cheng J."/>
            <person name="Tian M."/>
            <person name="Pan X."/>
            <person name="Warren A."/>
            <person name="Jiang C."/>
            <person name="Yuan D."/>
            <person name="Miao W."/>
        </authorList>
    </citation>
    <scope>NUCLEOTIDE SEQUENCE [LARGE SCALE GENOMIC DNA]</scope>
    <source>
        <strain evidence="5">36N120E</strain>
    </source>
</reference>
<dbReference type="Proteomes" id="UP000054937">
    <property type="component" value="Unassembled WGS sequence"/>
</dbReference>
<feature type="coiled-coil region" evidence="2">
    <location>
        <begin position="106"/>
        <end position="590"/>
    </location>
</feature>
<feature type="coiled-coil region" evidence="2">
    <location>
        <begin position="753"/>
        <end position="841"/>
    </location>
</feature>
<evidence type="ECO:0000313" key="5">
    <source>
        <dbReference type="EMBL" id="KRX09811.1"/>
    </source>
</evidence>
<dbReference type="OMA" id="CQDDMRL"/>
<feature type="compositionally biased region" description="Polar residues" evidence="3">
    <location>
        <begin position="905"/>
        <end position="925"/>
    </location>
</feature>
<sequence length="1178" mass="138940">MSSEQEKELVFRENNLKELEDDFQKILDDLAGEQSLDKFRVEYEKLHRSLKKSYENEKLLLQKISQLNQEIVGGAAKIQGTIKLTQQDGQTITQLKQKLDQAFQYLQKQRGNEDQSKQKIEQLKTEVKHLTSVNEEGTQNAEYKNNRINQLTNEKEEIMKKVESLSEDIEKQKKEMAKKIQEQKNIEQDKLVKDTLIKEEEKALREILLKVKKDEERKEQMRQQHETMKQNYQKKVDEKTSLELETMNIKKKNEELQNQKNKKQQQYSDLKKQYENIQKSIKHYKKNYTENIRNKKQKLEDMDNTDKPSKKLLESDNERLEKEISYLDKHITQTLEKNIDKLKNDLMQLNQKQDTATRQKQIAIASVNQLERQVADAQQLNKQDIKFIDELKESQKKLEQNLAKVEDINKKQAYEIKEIDNKISEYEKEIYSHRLDVDKLTKKIEELAKVKEKFGKQAALANAKYFHGQEEIKLKDNLISEFQKKNLETEQKLRQQQTLYEAVRSDRNLYSKQLSETQDEIAEIKRRYKIVNHQISQLKEEIDAKEVALAKEHFEHKKKDKTIEEHSRVLEKYRKDMNEKEEKMKNFIGEISKLQFIIRDSESLRSKLKDEYESVVADRDILGTQLIRRNDESALLYEKIKIQQRTLAQGEAAYRERLGDQELLRYKINDLVRALQIYKKQVGNIPKLQTEIHNLQKELIQEKVKVKALSEELENPLNTQRCNKLEGSDPDIFEMRSKLQTLQRRLIQKTEQVVEKEVLIQQKEKQIQELREIMKRQPGIEDAKKISSLQQSLKSKTRQMKALASELNMYQAQVNEYKYDIERLNKEVQEVKRKYYEQRKREQLEKEQEQYFENNENENVFDEEIMCCSVQNTSNDKNNIDTTEKDGNSALQEARLQKKNKKLRNTSSINDSQDHSFSSDNQNENNDNKSLVDKQEYLSSQDEVAELRKQNSKNINNSKEDTLATSKDKNALESQTQNNIIENNLNNINNNNIEIHIISNEIDEKIEQYENATPDPKLQEEQKQEFGRSNSKKFDKQFSQQQQQQETFQIGKKSKKSRNLDEDDNIQINNNNNSNSNYNNNKKNDQINNNNVLQIGGAKKSSESKTPDKKKGGILKKSRFGASACSNNNDINSSSNNNDSENQDSKMAENSSKAPRKVVFMDTQTKKKKKKYKPNYHN</sequence>
<feature type="domain" description="Cilia- and flagella-associated protein 58 central coiled coil" evidence="4">
    <location>
        <begin position="382"/>
        <end position="676"/>
    </location>
</feature>
<comment type="caution">
    <text evidence="5">The sequence shown here is derived from an EMBL/GenBank/DDBJ whole genome shotgun (WGS) entry which is preliminary data.</text>
</comment>
<evidence type="ECO:0000256" key="3">
    <source>
        <dbReference type="SAM" id="MobiDB-lite"/>
    </source>
</evidence>
<dbReference type="AlphaFoldDB" id="A0A0V0R5Q1"/>
<gene>
    <name evidence="5" type="ORF">PPERSA_02683</name>
</gene>
<feature type="compositionally biased region" description="Basic and acidic residues" evidence="3">
    <location>
        <begin position="1100"/>
        <end position="1111"/>
    </location>
</feature>
<feature type="compositionally biased region" description="Low complexity" evidence="3">
    <location>
        <begin position="1126"/>
        <end position="1140"/>
    </location>
</feature>
<dbReference type="Pfam" id="PF21771">
    <property type="entry name" value="CFAP58_CC"/>
    <property type="match status" value="1"/>
</dbReference>
<dbReference type="OrthoDB" id="264785at2759"/>
<feature type="region of interest" description="Disordered" evidence="3">
    <location>
        <begin position="898"/>
        <end position="928"/>
    </location>
</feature>
<protein>
    <recommendedName>
        <fullName evidence="4">Cilia- and flagella-associated protein 58 central coiled coil domain-containing protein</fullName>
    </recommendedName>
</protein>
<dbReference type="InParanoid" id="A0A0V0R5Q1"/>
<feature type="coiled-coil region" evidence="2">
    <location>
        <begin position="685"/>
        <end position="712"/>
    </location>
</feature>
<feature type="region of interest" description="Disordered" evidence="3">
    <location>
        <begin position="1014"/>
        <end position="1178"/>
    </location>
</feature>
<feature type="region of interest" description="Disordered" evidence="3">
    <location>
        <begin position="949"/>
        <end position="971"/>
    </location>
</feature>
<dbReference type="InterPro" id="IPR049270">
    <property type="entry name" value="CFAP58_CC"/>
</dbReference>
<dbReference type="EMBL" id="LDAU01000044">
    <property type="protein sequence ID" value="KRX09811.1"/>
    <property type="molecule type" value="Genomic_DNA"/>
</dbReference>
<feature type="compositionally biased region" description="Low complexity" evidence="3">
    <location>
        <begin position="1066"/>
        <end position="1091"/>
    </location>
</feature>
<evidence type="ECO:0000313" key="6">
    <source>
        <dbReference type="Proteomes" id="UP000054937"/>
    </source>
</evidence>
<evidence type="ECO:0000259" key="4">
    <source>
        <dbReference type="Pfam" id="PF21771"/>
    </source>
</evidence>
<feature type="compositionally biased region" description="Basic and acidic residues" evidence="3">
    <location>
        <begin position="1017"/>
        <end position="1036"/>
    </location>
</feature>
<keyword evidence="6" id="KW-1185">Reference proteome</keyword>
<keyword evidence="1 2" id="KW-0175">Coiled coil</keyword>
<name>A0A0V0R5Q1_PSEPJ</name>
<feature type="compositionally biased region" description="Low complexity" evidence="3">
    <location>
        <begin position="1037"/>
        <end position="1051"/>
    </location>
</feature>
<dbReference type="PANTHER" id="PTHR32083:SF0">
    <property type="entry name" value="CILIA AND FLAGELLA-ASSOCIATED PROTEIN 58"/>
    <property type="match status" value="1"/>
</dbReference>
<proteinExistence type="predicted"/>
<dbReference type="GO" id="GO:0005856">
    <property type="term" value="C:cytoskeleton"/>
    <property type="evidence" value="ECO:0007669"/>
    <property type="project" value="TreeGrafter"/>
</dbReference>
<accession>A0A0V0R5Q1</accession>
<feature type="compositionally biased region" description="Basic and acidic residues" evidence="3">
    <location>
        <begin position="958"/>
        <end position="971"/>
    </location>
</feature>
<feature type="coiled-coil region" evidence="2">
    <location>
        <begin position="2"/>
        <end position="36"/>
    </location>
</feature>
<evidence type="ECO:0000256" key="1">
    <source>
        <dbReference type="ARBA" id="ARBA00023054"/>
    </source>
</evidence>
<feature type="compositionally biased region" description="Basic residues" evidence="3">
    <location>
        <begin position="1166"/>
        <end position="1178"/>
    </location>
</feature>